<dbReference type="InterPro" id="IPR009075">
    <property type="entry name" value="AcylCo_DH/oxidase_C"/>
</dbReference>
<dbReference type="Pfam" id="PF02770">
    <property type="entry name" value="Acyl-CoA_dh_M"/>
    <property type="match status" value="1"/>
</dbReference>
<dbReference type="InterPro" id="IPR046373">
    <property type="entry name" value="Acyl-CoA_Oxase/DH_mid-dom_sf"/>
</dbReference>
<dbReference type="EMBL" id="CM000605">
    <property type="protein sequence ID" value="EEC51259.1"/>
    <property type="molecule type" value="Genomic_DNA"/>
</dbReference>
<evidence type="ECO:0000256" key="6">
    <source>
        <dbReference type="RuleBase" id="RU362125"/>
    </source>
</evidence>
<evidence type="ECO:0000313" key="9">
    <source>
        <dbReference type="EMBL" id="EEC51259.1"/>
    </source>
</evidence>
<keyword evidence="5 6" id="KW-0560">Oxidoreductase</keyword>
<dbReference type="Gene3D" id="1.10.540.10">
    <property type="entry name" value="Acyl-CoA dehydrogenase/oxidase, N-terminal domain"/>
    <property type="match status" value="1"/>
</dbReference>
<dbReference type="InterPro" id="IPR006091">
    <property type="entry name" value="Acyl-CoA_Oxase/DH_mid-dom"/>
</dbReference>
<dbReference type="PANTHER" id="PTHR48083:SF13">
    <property type="entry name" value="ACYL-COA DEHYDROGENASE FAMILY MEMBER 11"/>
    <property type="match status" value="1"/>
</dbReference>
<dbReference type="OrthoDB" id="434771at2759"/>
<organism evidence="9 10">
    <name type="scientific">Phaeodactylum tricornutum (strain CCAP 1055/1)</name>
    <dbReference type="NCBI Taxonomy" id="556484"/>
    <lineage>
        <taxon>Eukaryota</taxon>
        <taxon>Sar</taxon>
        <taxon>Stramenopiles</taxon>
        <taxon>Ochrophyta</taxon>
        <taxon>Bacillariophyta</taxon>
        <taxon>Bacillariophyceae</taxon>
        <taxon>Bacillariophycidae</taxon>
        <taxon>Naviculales</taxon>
        <taxon>Phaeodactylaceae</taxon>
        <taxon>Phaeodactylum</taxon>
    </lineage>
</organism>
<dbReference type="RefSeq" id="XP_002176796.1">
    <property type="nucleotide sequence ID" value="XM_002176760.1"/>
</dbReference>
<keyword evidence="3 6" id="KW-0285">Flavoprotein</keyword>
<evidence type="ECO:0000256" key="1">
    <source>
        <dbReference type="ARBA" id="ARBA00001974"/>
    </source>
</evidence>
<dbReference type="GO" id="GO:0003995">
    <property type="term" value="F:acyl-CoA dehydrogenase activity"/>
    <property type="evidence" value="ECO:0007669"/>
    <property type="project" value="TreeGrafter"/>
</dbReference>
<dbReference type="InterPro" id="IPR036250">
    <property type="entry name" value="AcylCo_DH-like_C"/>
</dbReference>
<reference evidence="9 10" key="1">
    <citation type="journal article" date="2008" name="Nature">
        <title>The Phaeodactylum genome reveals the evolutionary history of diatom genomes.</title>
        <authorList>
            <person name="Bowler C."/>
            <person name="Allen A.E."/>
            <person name="Badger J.H."/>
            <person name="Grimwood J."/>
            <person name="Jabbari K."/>
            <person name="Kuo A."/>
            <person name="Maheswari U."/>
            <person name="Martens C."/>
            <person name="Maumus F."/>
            <person name="Otillar R.P."/>
            <person name="Rayko E."/>
            <person name="Salamov A."/>
            <person name="Vandepoele K."/>
            <person name="Beszteri B."/>
            <person name="Gruber A."/>
            <person name="Heijde M."/>
            <person name="Katinka M."/>
            <person name="Mock T."/>
            <person name="Valentin K."/>
            <person name="Verret F."/>
            <person name="Berges J.A."/>
            <person name="Brownlee C."/>
            <person name="Cadoret J.P."/>
            <person name="Chiovitti A."/>
            <person name="Choi C.J."/>
            <person name="Coesel S."/>
            <person name="De Martino A."/>
            <person name="Detter J.C."/>
            <person name="Durkin C."/>
            <person name="Falciatore A."/>
            <person name="Fournet J."/>
            <person name="Haruta M."/>
            <person name="Huysman M.J."/>
            <person name="Jenkins B.D."/>
            <person name="Jiroutova K."/>
            <person name="Jorgensen R.E."/>
            <person name="Joubert Y."/>
            <person name="Kaplan A."/>
            <person name="Kroger N."/>
            <person name="Kroth P.G."/>
            <person name="La Roche J."/>
            <person name="Lindquist E."/>
            <person name="Lommer M."/>
            <person name="Martin-Jezequel V."/>
            <person name="Lopez P.J."/>
            <person name="Lucas S."/>
            <person name="Mangogna M."/>
            <person name="McGinnis K."/>
            <person name="Medlin L.K."/>
            <person name="Montsant A."/>
            <person name="Oudot-Le Secq M.P."/>
            <person name="Napoli C."/>
            <person name="Obornik M."/>
            <person name="Parker M.S."/>
            <person name="Petit J.L."/>
            <person name="Porcel B.M."/>
            <person name="Poulsen N."/>
            <person name="Robison M."/>
            <person name="Rychlewski L."/>
            <person name="Rynearson T.A."/>
            <person name="Schmutz J."/>
            <person name="Shapiro H."/>
            <person name="Siaut M."/>
            <person name="Stanley M."/>
            <person name="Sussman M.R."/>
            <person name="Taylor A.R."/>
            <person name="Vardi A."/>
            <person name="von Dassow P."/>
            <person name="Vyverman W."/>
            <person name="Willis A."/>
            <person name="Wyrwicz L.S."/>
            <person name="Rokhsar D.S."/>
            <person name="Weissenbach J."/>
            <person name="Armbrust E.V."/>
            <person name="Green B.R."/>
            <person name="Van de Peer Y."/>
            <person name="Grigoriev I.V."/>
        </authorList>
    </citation>
    <scope>NUCLEOTIDE SEQUENCE [LARGE SCALE GENOMIC DNA]</scope>
    <source>
        <strain evidence="9 10">CCAP 1055/1</strain>
    </source>
</reference>
<gene>
    <name evidence="9" type="ORF">PHATRDRAFT_42907</name>
</gene>
<dbReference type="eggNOG" id="KOG1469">
    <property type="taxonomic scope" value="Eukaryota"/>
</dbReference>
<reference evidence="10" key="2">
    <citation type="submission" date="2008-08" db="EMBL/GenBank/DDBJ databases">
        <authorList>
            <consortium name="Diatom Consortium"/>
            <person name="Grigoriev I."/>
            <person name="Grimwood J."/>
            <person name="Kuo A."/>
            <person name="Otillar R.P."/>
            <person name="Salamov A."/>
            <person name="Detter J.C."/>
            <person name="Lindquist E."/>
            <person name="Shapiro H."/>
            <person name="Lucas S."/>
            <person name="Glavina del Rio T."/>
            <person name="Pitluck S."/>
            <person name="Rokhsar D."/>
            <person name="Bowler C."/>
        </authorList>
    </citation>
    <scope>GENOME REANNOTATION</scope>
    <source>
        <strain evidence="10">CCAP 1055/1</strain>
    </source>
</reference>
<keyword evidence="10" id="KW-1185">Reference proteome</keyword>
<evidence type="ECO:0000313" key="10">
    <source>
        <dbReference type="Proteomes" id="UP000000759"/>
    </source>
</evidence>
<dbReference type="PANTHER" id="PTHR48083">
    <property type="entry name" value="MEDIUM-CHAIN SPECIFIC ACYL-COA DEHYDROGENASE, MITOCHONDRIAL-RELATED"/>
    <property type="match status" value="1"/>
</dbReference>
<name>B7FPZ6_PHATC</name>
<dbReference type="EC" id="1.3.99.2" evidence="9"/>
<dbReference type="Pfam" id="PF00441">
    <property type="entry name" value="Acyl-CoA_dh_1"/>
    <property type="match status" value="1"/>
</dbReference>
<dbReference type="GO" id="GO:0005737">
    <property type="term" value="C:cytoplasm"/>
    <property type="evidence" value="ECO:0007669"/>
    <property type="project" value="TreeGrafter"/>
</dbReference>
<dbReference type="InterPro" id="IPR050741">
    <property type="entry name" value="Acyl-CoA_dehydrogenase"/>
</dbReference>
<keyword evidence="4 6" id="KW-0274">FAD</keyword>
<dbReference type="InterPro" id="IPR037069">
    <property type="entry name" value="AcylCoA_DH/ox_N_sf"/>
</dbReference>
<dbReference type="GO" id="GO:0033539">
    <property type="term" value="P:fatty acid beta-oxidation using acyl-CoA dehydrogenase"/>
    <property type="evidence" value="ECO:0007669"/>
    <property type="project" value="TreeGrafter"/>
</dbReference>
<comment type="cofactor">
    <cofactor evidence="1 6">
        <name>FAD</name>
        <dbReference type="ChEBI" id="CHEBI:57692"/>
    </cofactor>
</comment>
<dbReference type="Proteomes" id="UP000000759">
    <property type="component" value="Chromosome 1"/>
</dbReference>
<comment type="similarity">
    <text evidence="2 6">Belongs to the acyl-CoA dehydrogenase family.</text>
</comment>
<feature type="domain" description="Acyl-CoA dehydrogenase/oxidase C-terminal" evidence="7">
    <location>
        <begin position="279"/>
        <end position="426"/>
    </location>
</feature>
<feature type="domain" description="Acyl-CoA oxidase/dehydrogenase middle" evidence="8">
    <location>
        <begin position="153"/>
        <end position="260"/>
    </location>
</feature>
<evidence type="ECO:0000259" key="7">
    <source>
        <dbReference type="Pfam" id="PF00441"/>
    </source>
</evidence>
<evidence type="ECO:0000256" key="3">
    <source>
        <dbReference type="ARBA" id="ARBA00022630"/>
    </source>
</evidence>
<sequence length="443" mass="48846">MNSASLTYLRPDVAALKKRMDDFVELECIPAEAEYEAHMKDRNGADRWTMEAVPPCINRLKNRARELGLWNLFVPPHLISRIPERALAPAVALSYREYGILCESLGRAPTVAPEACNTSAPDTGNMEVFLEFGTPAQKTTYLIPLLQGQIRSAFLMTEPDVASSDPTNLETKLTKKISNGTVEYILTGRKWWSTGAMDPRCRVALVVAKMDYSDPSCQAQPQTSKHGAHTIVAVPLPHPQVIMQRPLTVFGYDDAPHGHAEVVLNGVRLDESDLIFGEGSGFRVSQARLGPGRIHHCMRALGIATRSYELMLQRTMERKTFGKYLWEHGGCQDAIADSASDLEAARLLTLSCAAAMDDVGVKNARDKIGIIKVTVPELTYRVVDRAIQVFGGAGVHEDLFLARALAGLRTLRIADGPDAVHRRTVALMEIKKRALRGSQHSRL</sequence>
<protein>
    <submittedName>
        <fullName evidence="9">Acyl-coenzyme A dehydrogenase</fullName>
        <ecNumber evidence="9">1.3.99.2</ecNumber>
    </submittedName>
</protein>
<dbReference type="AlphaFoldDB" id="B7FPZ6"/>
<dbReference type="HOGENOM" id="CLU_018204_1_2_1"/>
<dbReference type="GeneID" id="7196539"/>
<dbReference type="KEGG" id="pti:PHATRDRAFT_42907"/>
<dbReference type="OMA" id="LAYMYAM"/>
<dbReference type="GO" id="GO:0050660">
    <property type="term" value="F:flavin adenine dinucleotide binding"/>
    <property type="evidence" value="ECO:0007669"/>
    <property type="project" value="InterPro"/>
</dbReference>
<dbReference type="InterPro" id="IPR009100">
    <property type="entry name" value="AcylCoA_DH/oxidase_NM_dom_sf"/>
</dbReference>
<dbReference type="STRING" id="556484.B7FPZ6"/>
<dbReference type="SUPFAM" id="SSF47203">
    <property type="entry name" value="Acyl-CoA dehydrogenase C-terminal domain-like"/>
    <property type="match status" value="1"/>
</dbReference>
<evidence type="ECO:0000256" key="5">
    <source>
        <dbReference type="ARBA" id="ARBA00023002"/>
    </source>
</evidence>
<dbReference type="SUPFAM" id="SSF56645">
    <property type="entry name" value="Acyl-CoA dehydrogenase NM domain-like"/>
    <property type="match status" value="1"/>
</dbReference>
<evidence type="ECO:0000259" key="8">
    <source>
        <dbReference type="Pfam" id="PF02770"/>
    </source>
</evidence>
<dbReference type="Gene3D" id="1.20.140.10">
    <property type="entry name" value="Butyryl-CoA Dehydrogenase, subunit A, domain 3"/>
    <property type="match status" value="1"/>
</dbReference>
<proteinExistence type="inferred from homology"/>
<dbReference type="Gene3D" id="2.40.110.10">
    <property type="entry name" value="Butyryl-CoA Dehydrogenase, subunit A, domain 2"/>
    <property type="match status" value="1"/>
</dbReference>
<evidence type="ECO:0000256" key="2">
    <source>
        <dbReference type="ARBA" id="ARBA00009347"/>
    </source>
</evidence>
<accession>B7FPZ6</accession>
<evidence type="ECO:0000256" key="4">
    <source>
        <dbReference type="ARBA" id="ARBA00022827"/>
    </source>
</evidence>
<dbReference type="PaxDb" id="2850-Phatr42907"/>
<dbReference type="InParanoid" id="B7FPZ6"/>